<gene>
    <name evidence="1" type="ORF">FRZ32_11980</name>
</gene>
<evidence type="ECO:0000313" key="1">
    <source>
        <dbReference type="EMBL" id="TXC64304.1"/>
    </source>
</evidence>
<name>A0A5C6TV09_9SPHN</name>
<keyword evidence="2" id="KW-1185">Reference proteome</keyword>
<accession>A0A5C6TV09</accession>
<sequence>MTDESDSEIEGRRPSLDAREIARRNRAACGDRLSPVLKTAATACELAEAPPGQRRASRRDKTG</sequence>
<dbReference type="Proteomes" id="UP000321249">
    <property type="component" value="Unassembled WGS sequence"/>
</dbReference>
<dbReference type="AlphaFoldDB" id="A0A5C6TV09"/>
<reference evidence="1 2" key="1">
    <citation type="journal article" date="2015" name="J. Microbiol.">
        <title>Sphingosinicella ginsenosidimutans sp. nov., with ginsenoside converting activity.</title>
        <authorList>
            <person name="Kim J.K."/>
            <person name="Kang M.S."/>
            <person name="Park S.C."/>
            <person name="Kim K.M."/>
            <person name="Choi K."/>
            <person name="Yoon M.H."/>
            <person name="Im W.T."/>
        </authorList>
    </citation>
    <scope>NUCLEOTIDE SEQUENCE [LARGE SCALE GENOMIC DNA]</scope>
    <source>
        <strain evidence="1 2">BS-11</strain>
    </source>
</reference>
<organism evidence="1 2">
    <name type="scientific">Allosphingosinicella ginsenosidimutans</name>
    <dbReference type="NCBI Taxonomy" id="1176539"/>
    <lineage>
        <taxon>Bacteria</taxon>
        <taxon>Pseudomonadati</taxon>
        <taxon>Pseudomonadota</taxon>
        <taxon>Alphaproteobacteria</taxon>
        <taxon>Sphingomonadales</taxon>
        <taxon>Sphingomonadaceae</taxon>
        <taxon>Allosphingosinicella</taxon>
    </lineage>
</organism>
<dbReference type="RefSeq" id="WP_147043710.1">
    <property type="nucleotide sequence ID" value="NZ_BAABIR010000001.1"/>
</dbReference>
<proteinExistence type="predicted"/>
<dbReference type="EMBL" id="VOQQ01000001">
    <property type="protein sequence ID" value="TXC64304.1"/>
    <property type="molecule type" value="Genomic_DNA"/>
</dbReference>
<comment type="caution">
    <text evidence="1">The sequence shown here is derived from an EMBL/GenBank/DDBJ whole genome shotgun (WGS) entry which is preliminary data.</text>
</comment>
<evidence type="ECO:0000313" key="2">
    <source>
        <dbReference type="Proteomes" id="UP000321249"/>
    </source>
</evidence>
<protein>
    <submittedName>
        <fullName evidence="1">Uncharacterized protein</fullName>
    </submittedName>
</protein>